<dbReference type="InterPro" id="IPR005646">
    <property type="entry name" value="FapA"/>
</dbReference>
<evidence type="ECO:0000313" key="3">
    <source>
        <dbReference type="Proteomes" id="UP001148125"/>
    </source>
</evidence>
<accession>A0ABT5VBJ4</accession>
<name>A0ABT5VBJ4_9BACI</name>
<dbReference type="Pfam" id="PF03961">
    <property type="entry name" value="FapA"/>
    <property type="match status" value="1"/>
</dbReference>
<feature type="domain" description="Flagellar Assembly Protein A N-terminal region" evidence="1">
    <location>
        <begin position="105"/>
        <end position="296"/>
    </location>
</feature>
<dbReference type="PANTHER" id="PTHR38032">
    <property type="entry name" value="POLYMERASE-RELATED"/>
    <property type="match status" value="1"/>
</dbReference>
<dbReference type="InterPro" id="IPR046866">
    <property type="entry name" value="FapA_N"/>
</dbReference>
<proteinExistence type="predicted"/>
<dbReference type="PANTHER" id="PTHR38032:SF1">
    <property type="entry name" value="RNA-BINDING PROTEIN KHPB N-TERMINAL DOMAIN-CONTAINING PROTEIN"/>
    <property type="match status" value="1"/>
</dbReference>
<sequence>MNKKQNDIIELIRDIQIENFSKYETIDTTTESEPTEHHILKDDGFIEVRDHQLFIINPNANGRQPVLVPNENIYMTVNGKVLKKEIAVFEKDTIEWTVKIKKPYQITISEDKLNVYLQVFPELFTKYRLKDKKRSLRFKLEVEPCHKPCHVEEVSSKILEDITKYGVKIEVKTSAIMQELMQPTFNRILVAEGLPLIPSRDGFVEKFFKNEVEEVIEEVNGKVDFKNRLKIPIAEAGAVIAQVHPPKEGKEGYNVLGQTLLPKKAKRLDVRAKPAIKITDDGKVIALQQGRPSVTGHYVKHINILETYEVNGDVDMSTGNIFFSGDIIIRGNIKDHMTVESSGSIFVYGSVYHASVTASQHVIILGNVMNSKINAGQFGLFYSRVYKITQDLSLSIKQLWEALKQLQQAMELKGISMDFGYVLSTLVDSKFKNIRDKVFELYKTIQEMAEHQISFPPQLKIILNALAKFKDNQSILSITSEQSLHSIQYAINELMQQMESIILEESNIDFYSATSSQIKTNGKITIKKEGIINTTLFAGKDIVFNRQNAVIRGGKVEALETIKAGIVGTDMGQPPELYAGKKISIEKLHQAKISFPNYNLFIEEPIEEIELIYNSKTNKVKSTKIFYNSN</sequence>
<dbReference type="EMBL" id="JAOTPO010000002">
    <property type="protein sequence ID" value="MDE5412712.1"/>
    <property type="molecule type" value="Genomic_DNA"/>
</dbReference>
<evidence type="ECO:0000313" key="2">
    <source>
        <dbReference type="EMBL" id="MDE5412712.1"/>
    </source>
</evidence>
<dbReference type="Pfam" id="PF20250">
    <property type="entry name" value="FapA_N"/>
    <property type="match status" value="1"/>
</dbReference>
<protein>
    <submittedName>
        <fullName evidence="2">FapA family protein</fullName>
    </submittedName>
</protein>
<dbReference type="InterPro" id="IPR046865">
    <property type="entry name" value="FapA_b_solenoid"/>
</dbReference>
<evidence type="ECO:0000259" key="1">
    <source>
        <dbReference type="Pfam" id="PF20250"/>
    </source>
</evidence>
<keyword evidence="3" id="KW-1185">Reference proteome</keyword>
<dbReference type="Proteomes" id="UP001148125">
    <property type="component" value="Unassembled WGS sequence"/>
</dbReference>
<gene>
    <name evidence="2" type="ORF">N7Z68_04890</name>
</gene>
<comment type="caution">
    <text evidence="2">The sequence shown here is derived from an EMBL/GenBank/DDBJ whole genome shotgun (WGS) entry which is preliminary data.</text>
</comment>
<reference evidence="2" key="1">
    <citation type="submission" date="2024-05" db="EMBL/GenBank/DDBJ databases">
        <title>Alkalihalobacillus sp. strain MEB203 novel alkaliphilic bacterium from Lonar Lake, India.</title>
        <authorList>
            <person name="Joshi A."/>
            <person name="Thite S."/>
            <person name="Mengade P."/>
        </authorList>
    </citation>
    <scope>NUCLEOTIDE SEQUENCE</scope>
    <source>
        <strain evidence="2">MEB 203</strain>
    </source>
</reference>
<organism evidence="2 3">
    <name type="scientific">Alkalihalobacterium chitinilyticum</name>
    <dbReference type="NCBI Taxonomy" id="2980103"/>
    <lineage>
        <taxon>Bacteria</taxon>
        <taxon>Bacillati</taxon>
        <taxon>Bacillota</taxon>
        <taxon>Bacilli</taxon>
        <taxon>Bacillales</taxon>
        <taxon>Bacillaceae</taxon>
        <taxon>Alkalihalobacterium</taxon>
    </lineage>
</organism>
<dbReference type="RefSeq" id="WP_275117346.1">
    <property type="nucleotide sequence ID" value="NZ_JAOTPO010000002.1"/>
</dbReference>